<keyword evidence="2" id="KW-1185">Reference proteome</keyword>
<sequence length="184" mass="22137">MNDNDLENKIVHFFVENPTLWCREEDKYKINEIDIINTLRSPIAIGFLMIWSVFESRLTNGNMLTFNKIHEYSVDISNRIKNNNFDITDELNHFVHRYTIKDNHNIHIKHLFYKRDNEKTEFLKLLENERSVVNDIETIFSVVYRFRNNMFHGNKKVASWLELKMEINYCISFMIKVLNLLESA</sequence>
<dbReference type="RefSeq" id="WP_078711542.1">
    <property type="nucleotide sequence ID" value="NZ_FUWY01000002.1"/>
</dbReference>
<organism evidence="1 2">
    <name type="scientific">Anaerorhabdus furcosa</name>
    <dbReference type="NCBI Taxonomy" id="118967"/>
    <lineage>
        <taxon>Bacteria</taxon>
        <taxon>Bacillati</taxon>
        <taxon>Bacillota</taxon>
        <taxon>Erysipelotrichia</taxon>
        <taxon>Erysipelotrichales</taxon>
        <taxon>Erysipelotrichaceae</taxon>
        <taxon>Anaerorhabdus</taxon>
    </lineage>
</organism>
<evidence type="ECO:0008006" key="3">
    <source>
        <dbReference type="Google" id="ProtNLM"/>
    </source>
</evidence>
<evidence type="ECO:0000313" key="2">
    <source>
        <dbReference type="Proteomes" id="UP000243297"/>
    </source>
</evidence>
<protein>
    <recommendedName>
        <fullName evidence="3">Apea-like HEPN domain-containing protein</fullName>
    </recommendedName>
</protein>
<name>A0A1T4M0Y1_9FIRM</name>
<reference evidence="2" key="1">
    <citation type="submission" date="2017-02" db="EMBL/GenBank/DDBJ databases">
        <authorList>
            <person name="Varghese N."/>
            <person name="Submissions S."/>
        </authorList>
    </citation>
    <scope>NUCLEOTIDE SEQUENCE [LARGE SCALE GENOMIC DNA]</scope>
    <source>
        <strain evidence="2">ATCC 25662</strain>
    </source>
</reference>
<dbReference type="Proteomes" id="UP000243297">
    <property type="component" value="Unassembled WGS sequence"/>
</dbReference>
<dbReference type="STRING" id="118967.SAMN02745191_1131"/>
<dbReference type="OrthoDB" id="1904255at2"/>
<accession>A0A1T4M0Y1</accession>
<evidence type="ECO:0000313" key="1">
    <source>
        <dbReference type="EMBL" id="SJZ60428.1"/>
    </source>
</evidence>
<proteinExistence type="predicted"/>
<gene>
    <name evidence="1" type="ORF">SAMN02745191_1131</name>
</gene>
<dbReference type="EMBL" id="FUWY01000002">
    <property type="protein sequence ID" value="SJZ60428.1"/>
    <property type="molecule type" value="Genomic_DNA"/>
</dbReference>
<dbReference type="AlphaFoldDB" id="A0A1T4M0Y1"/>